<reference evidence="1 2" key="1">
    <citation type="submission" date="2018-07" db="EMBL/GenBank/DDBJ databases">
        <title>Genomic Encyclopedia of Type Strains, Phase III (KMG-III): the genomes of soil and plant-associated and newly described type strains.</title>
        <authorList>
            <person name="Whitman W."/>
        </authorList>
    </citation>
    <scope>NUCLEOTIDE SEQUENCE [LARGE SCALE GENOMIC DNA]</scope>
    <source>
        <strain evidence="1 2">CECT 7946</strain>
    </source>
</reference>
<comment type="caution">
    <text evidence="1">The sequence shown here is derived from an EMBL/GenBank/DDBJ whole genome shotgun (WGS) entry which is preliminary data.</text>
</comment>
<proteinExistence type="predicted"/>
<evidence type="ECO:0000313" key="2">
    <source>
        <dbReference type="Proteomes" id="UP000256980"/>
    </source>
</evidence>
<organism evidence="1 2">
    <name type="scientific">Winogradskyella eximia</name>
    <dbReference type="NCBI Taxonomy" id="262006"/>
    <lineage>
        <taxon>Bacteria</taxon>
        <taxon>Pseudomonadati</taxon>
        <taxon>Bacteroidota</taxon>
        <taxon>Flavobacteriia</taxon>
        <taxon>Flavobacteriales</taxon>
        <taxon>Flavobacteriaceae</taxon>
        <taxon>Winogradskyella</taxon>
    </lineage>
</organism>
<keyword evidence="2" id="KW-1185">Reference proteome</keyword>
<dbReference type="Proteomes" id="UP000256980">
    <property type="component" value="Unassembled WGS sequence"/>
</dbReference>
<sequence length="35" mass="4111">MKTSSRIKTESKVGTKTLKFGFANSMVWNTKRRYK</sequence>
<protein>
    <submittedName>
        <fullName evidence="1">Uncharacterized protein</fullName>
    </submittedName>
</protein>
<evidence type="ECO:0000313" key="1">
    <source>
        <dbReference type="EMBL" id="RED46612.1"/>
    </source>
</evidence>
<gene>
    <name evidence="1" type="ORF">DFQ10_101383</name>
</gene>
<accession>A0A3D9HAU7</accession>
<dbReference type="AlphaFoldDB" id="A0A3D9HAU7"/>
<name>A0A3D9HAU7_9FLAO</name>
<dbReference type="EMBL" id="QRDV01000001">
    <property type="protein sequence ID" value="RED46612.1"/>
    <property type="molecule type" value="Genomic_DNA"/>
</dbReference>